<sequence>MAGLDDARVQGMDGRQRRAVREALGAAFPSWGRFAELLDRINRRITDFGAERTPLPDVVYAVVEGALAEGWLTQLLDEAARANPGNRLLSDVVIGYRVTEGPDAANPVTEVISPPDVRTVIGALADEFSDPTAAKTLIAAARLRPARQPSWQVGNAELFWSEVYRLYEGGAVVGGWPLVLREAYLQRPANPIIRAAALAAGVADATASSPRAESPPPAQGGTDPATSAAAGPERQTAPPAAATGTTSVPRDDARPGVPSAGGSSPTTGVVAGAGPATERPWDFFVSYTAADKGWAEWIAWQLEEADYTVYIQAWDFVPGSNWMNMMTRGIQRANRTITVLSHAYIDSVWGTAEWQAALRADPDGFKRKVIPVRVEDCERPTLLATVVGVDLFDLPEDETAARLLAGVAAALGGRTKPNTKPSFPPSTGGAPPSR</sequence>
<dbReference type="InterPro" id="IPR035897">
    <property type="entry name" value="Toll_tir_struct_dom_sf"/>
</dbReference>
<dbReference type="STRING" id="298654.FraEuI1c_3016"/>
<evidence type="ECO:0000259" key="2">
    <source>
        <dbReference type="PROSITE" id="PS50104"/>
    </source>
</evidence>
<dbReference type="PANTHER" id="PTHR16253">
    <property type="entry name" value="TETRATRICOPEPTIDE REPEAT PROTEIN 22"/>
    <property type="match status" value="1"/>
</dbReference>
<accession>E3JBM1</accession>
<dbReference type="InterPro" id="IPR000157">
    <property type="entry name" value="TIR_dom"/>
</dbReference>
<feature type="compositionally biased region" description="Low complexity" evidence="1">
    <location>
        <begin position="236"/>
        <end position="246"/>
    </location>
</feature>
<dbReference type="eggNOG" id="COG0457">
    <property type="taxonomic scope" value="Bacteria"/>
</dbReference>
<dbReference type="Pfam" id="PF19955">
    <property type="entry name" value="EAD1"/>
    <property type="match status" value="2"/>
</dbReference>
<name>E3JBM1_PSEI1</name>
<dbReference type="PROSITE" id="PS50104">
    <property type="entry name" value="TIR"/>
    <property type="match status" value="1"/>
</dbReference>
<dbReference type="SUPFAM" id="SSF52200">
    <property type="entry name" value="Toll/Interleukin receptor TIR domain"/>
    <property type="match status" value="1"/>
</dbReference>
<feature type="domain" description="TIR" evidence="2">
    <location>
        <begin position="279"/>
        <end position="415"/>
    </location>
</feature>
<reference evidence="3 4" key="1">
    <citation type="submission" date="2010-10" db="EMBL/GenBank/DDBJ databases">
        <title>Complete sequence of Frankia sp. EuI1c.</title>
        <authorList>
            <consortium name="US DOE Joint Genome Institute"/>
            <person name="Lucas S."/>
            <person name="Copeland A."/>
            <person name="Lapidus A."/>
            <person name="Cheng J.-F."/>
            <person name="Bruce D."/>
            <person name="Goodwin L."/>
            <person name="Pitluck S."/>
            <person name="Chertkov O."/>
            <person name="Detter J.C."/>
            <person name="Han C."/>
            <person name="Tapia R."/>
            <person name="Land M."/>
            <person name="Hauser L."/>
            <person name="Jeffries C."/>
            <person name="Kyrpides N."/>
            <person name="Ivanova N."/>
            <person name="Mikhailova N."/>
            <person name="Beauchemin N."/>
            <person name="Sen A."/>
            <person name="Sur S.A."/>
            <person name="Gtari M."/>
            <person name="Wall L."/>
            <person name="Tisa L."/>
            <person name="Woyke T."/>
        </authorList>
    </citation>
    <scope>NUCLEOTIDE SEQUENCE [LARGE SCALE GENOMIC DNA]</scope>
    <source>
        <strain evidence="4">DSM 45817 / CECT 9037 / EuI1c</strain>
    </source>
</reference>
<dbReference type="Pfam" id="PF13676">
    <property type="entry name" value="TIR_2"/>
    <property type="match status" value="1"/>
</dbReference>
<protein>
    <submittedName>
        <fullName evidence="3">TIR protein</fullName>
    </submittedName>
</protein>
<dbReference type="Gene3D" id="3.40.50.10140">
    <property type="entry name" value="Toll/interleukin-1 receptor homology (TIR) domain"/>
    <property type="match status" value="1"/>
</dbReference>
<evidence type="ECO:0000313" key="3">
    <source>
        <dbReference type="EMBL" id="ADP81041.1"/>
    </source>
</evidence>
<dbReference type="EMBL" id="CP002299">
    <property type="protein sequence ID" value="ADP81041.1"/>
    <property type="molecule type" value="Genomic_DNA"/>
</dbReference>
<dbReference type="PANTHER" id="PTHR16253:SF0">
    <property type="entry name" value="TETRATRICOPEPTIDE REPEAT PROTEIN 22"/>
    <property type="match status" value="1"/>
</dbReference>
<dbReference type="HOGENOM" id="CLU_631281_0_0_11"/>
<dbReference type="AlphaFoldDB" id="E3JBM1"/>
<dbReference type="SMART" id="SM00255">
    <property type="entry name" value="TIR"/>
    <property type="match status" value="1"/>
</dbReference>
<dbReference type="InterPro" id="IPR042342">
    <property type="entry name" value="TTC22"/>
</dbReference>
<dbReference type="KEGG" id="fri:FraEuI1c_3016"/>
<dbReference type="InParanoid" id="E3JBM1"/>
<dbReference type="RefSeq" id="WP_013424159.1">
    <property type="nucleotide sequence ID" value="NC_014666.1"/>
</dbReference>
<gene>
    <name evidence="3" type="ordered locus">FraEuI1c_3016</name>
</gene>
<feature type="region of interest" description="Disordered" evidence="1">
    <location>
        <begin position="414"/>
        <end position="434"/>
    </location>
</feature>
<dbReference type="InterPro" id="IPR045430">
    <property type="entry name" value="EAD1"/>
</dbReference>
<proteinExistence type="predicted"/>
<feature type="region of interest" description="Disordered" evidence="1">
    <location>
        <begin position="207"/>
        <end position="273"/>
    </location>
</feature>
<keyword evidence="4" id="KW-1185">Reference proteome</keyword>
<evidence type="ECO:0000256" key="1">
    <source>
        <dbReference type="SAM" id="MobiDB-lite"/>
    </source>
</evidence>
<organism evidence="3 4">
    <name type="scientific">Pseudofrankia inefficax (strain DSM 45817 / CECT 9037 / DDB 130130 / EuI1c)</name>
    <name type="common">Frankia inefficax</name>
    <dbReference type="NCBI Taxonomy" id="298654"/>
    <lineage>
        <taxon>Bacteria</taxon>
        <taxon>Bacillati</taxon>
        <taxon>Actinomycetota</taxon>
        <taxon>Actinomycetes</taxon>
        <taxon>Frankiales</taxon>
        <taxon>Frankiaceae</taxon>
        <taxon>Pseudofrankia</taxon>
    </lineage>
</organism>
<dbReference type="Proteomes" id="UP000002484">
    <property type="component" value="Chromosome"/>
</dbReference>
<evidence type="ECO:0000313" key="4">
    <source>
        <dbReference type="Proteomes" id="UP000002484"/>
    </source>
</evidence>
<dbReference type="GO" id="GO:0007165">
    <property type="term" value="P:signal transduction"/>
    <property type="evidence" value="ECO:0007669"/>
    <property type="project" value="InterPro"/>
</dbReference>